<keyword evidence="2 19" id="KW-0285">Flavoprotein</keyword>
<evidence type="ECO:0000256" key="12">
    <source>
        <dbReference type="ARBA" id="ARBA00023027"/>
    </source>
</evidence>
<evidence type="ECO:0000256" key="9">
    <source>
        <dbReference type="ARBA" id="ARBA00022833"/>
    </source>
</evidence>
<accession>A0A183IML6</accession>
<comment type="catalytic activity">
    <reaction evidence="14">
        <text>5,6-dihydrouridine(47) in tRNA + NAD(+) = uridine(47) in tRNA + NADH + H(+)</text>
        <dbReference type="Rhea" id="RHEA:53364"/>
        <dbReference type="Rhea" id="RHEA-COMP:13539"/>
        <dbReference type="Rhea" id="RHEA-COMP:13540"/>
        <dbReference type="ChEBI" id="CHEBI:15378"/>
        <dbReference type="ChEBI" id="CHEBI:57540"/>
        <dbReference type="ChEBI" id="CHEBI:57945"/>
        <dbReference type="ChEBI" id="CHEBI:65315"/>
        <dbReference type="ChEBI" id="CHEBI:74443"/>
        <dbReference type="EC" id="1.3.1.89"/>
    </reaction>
    <physiologicalReaction direction="right-to-left" evidence="14">
        <dbReference type="Rhea" id="RHEA:53366"/>
    </physiologicalReaction>
</comment>
<dbReference type="PROSITE" id="PS01136">
    <property type="entry name" value="UPF0034"/>
    <property type="match status" value="1"/>
</dbReference>
<dbReference type="SUPFAM" id="SSF51395">
    <property type="entry name" value="FMN-linked oxidoreductases"/>
    <property type="match status" value="1"/>
</dbReference>
<evidence type="ECO:0000256" key="13">
    <source>
        <dbReference type="ARBA" id="ARBA00045365"/>
    </source>
</evidence>
<evidence type="ECO:0000313" key="22">
    <source>
        <dbReference type="EMBL" id="VDP05585.1"/>
    </source>
</evidence>
<evidence type="ECO:0000256" key="15">
    <source>
        <dbReference type="ARBA" id="ARBA00048342"/>
    </source>
</evidence>
<dbReference type="WBParaSite" id="SBAD_0000506101-mRNA-1">
    <property type="protein sequence ID" value="SBAD_0000506101-mRNA-1"/>
    <property type="gene ID" value="SBAD_0000506101"/>
</dbReference>
<keyword evidence="12" id="KW-0520">NAD</keyword>
<evidence type="ECO:0000256" key="4">
    <source>
        <dbReference type="ARBA" id="ARBA00022664"/>
    </source>
</evidence>
<evidence type="ECO:0000256" key="16">
    <source>
        <dbReference type="ARBA" id="ARBA00049447"/>
    </source>
</evidence>
<keyword evidence="3 19" id="KW-0288">FMN</keyword>
<keyword evidence="8 18" id="KW-0863">Zinc-finger</keyword>
<dbReference type="Pfam" id="PF01207">
    <property type="entry name" value="Dus"/>
    <property type="match status" value="1"/>
</dbReference>
<comment type="catalytic activity">
    <reaction evidence="17">
        <text>5,6-dihydrouridine(47) in tRNA + NADP(+) = uridine(47) in tRNA + NADPH + H(+)</text>
        <dbReference type="Rhea" id="RHEA:53360"/>
        <dbReference type="Rhea" id="RHEA-COMP:13539"/>
        <dbReference type="Rhea" id="RHEA-COMP:13540"/>
        <dbReference type="ChEBI" id="CHEBI:15378"/>
        <dbReference type="ChEBI" id="CHEBI:57783"/>
        <dbReference type="ChEBI" id="CHEBI:58349"/>
        <dbReference type="ChEBI" id="CHEBI:65315"/>
        <dbReference type="ChEBI" id="CHEBI:74443"/>
        <dbReference type="EC" id="1.3.1.89"/>
    </reaction>
    <physiologicalReaction direction="right-to-left" evidence="17">
        <dbReference type="Rhea" id="RHEA:53362"/>
    </physiologicalReaction>
</comment>
<organism evidence="24">
    <name type="scientific">Soboliphyme baturini</name>
    <dbReference type="NCBI Taxonomy" id="241478"/>
    <lineage>
        <taxon>Eukaryota</taxon>
        <taxon>Metazoa</taxon>
        <taxon>Ecdysozoa</taxon>
        <taxon>Nematoda</taxon>
        <taxon>Enoplea</taxon>
        <taxon>Dorylaimia</taxon>
        <taxon>Dioctophymatida</taxon>
        <taxon>Dioctophymatoidea</taxon>
        <taxon>Soboliphymatidae</taxon>
        <taxon>Soboliphyme</taxon>
    </lineage>
</organism>
<dbReference type="Pfam" id="PF25585">
    <property type="entry name" value="zf-CCCH_DUS3L"/>
    <property type="match status" value="1"/>
</dbReference>
<feature type="domain" description="C3H1-type" evidence="21">
    <location>
        <begin position="94"/>
        <end position="119"/>
    </location>
</feature>
<comment type="similarity">
    <text evidence="19">Belongs to the dus family. Dus3 subfamily.</text>
</comment>
<evidence type="ECO:0000256" key="8">
    <source>
        <dbReference type="ARBA" id="ARBA00022771"/>
    </source>
</evidence>
<keyword evidence="23" id="KW-1185">Reference proteome</keyword>
<evidence type="ECO:0000256" key="18">
    <source>
        <dbReference type="PROSITE-ProRule" id="PRU00723"/>
    </source>
</evidence>
<dbReference type="PANTHER" id="PTHR45846">
    <property type="entry name" value="TRNA-DIHYDROURIDINE(47) SYNTHASE [NAD(P)(+)]-LIKE"/>
    <property type="match status" value="1"/>
</dbReference>
<dbReference type="OrthoDB" id="259935at2759"/>
<evidence type="ECO:0000256" key="2">
    <source>
        <dbReference type="ARBA" id="ARBA00022630"/>
    </source>
</evidence>
<evidence type="ECO:0000256" key="11">
    <source>
        <dbReference type="ARBA" id="ARBA00023002"/>
    </source>
</evidence>
<comment type="catalytic activity">
    <reaction evidence="16">
        <text>a 5,6-dihydrouridine in mRNA + NADP(+) = a uridine in mRNA + NADPH + H(+)</text>
        <dbReference type="Rhea" id="RHEA:69855"/>
        <dbReference type="Rhea" id="RHEA-COMP:14658"/>
        <dbReference type="Rhea" id="RHEA-COMP:17789"/>
        <dbReference type="ChEBI" id="CHEBI:15378"/>
        <dbReference type="ChEBI" id="CHEBI:57783"/>
        <dbReference type="ChEBI" id="CHEBI:58349"/>
        <dbReference type="ChEBI" id="CHEBI:65315"/>
        <dbReference type="ChEBI" id="CHEBI:74443"/>
    </reaction>
    <physiologicalReaction direction="right-to-left" evidence="16">
        <dbReference type="Rhea" id="RHEA:69857"/>
    </physiologicalReaction>
</comment>
<comment type="cofactor">
    <cofactor evidence="1 19">
        <name>FMN</name>
        <dbReference type="ChEBI" id="CHEBI:58210"/>
    </cofactor>
</comment>
<dbReference type="EMBL" id="UZAM01008596">
    <property type="protein sequence ID" value="VDP05585.1"/>
    <property type="molecule type" value="Genomic_DNA"/>
</dbReference>
<comment type="catalytic activity">
    <reaction evidence="15">
        <text>a 5,6-dihydrouridine in mRNA + NAD(+) = a uridine in mRNA + NADH + H(+)</text>
        <dbReference type="Rhea" id="RHEA:69851"/>
        <dbReference type="Rhea" id="RHEA-COMP:14658"/>
        <dbReference type="Rhea" id="RHEA-COMP:17789"/>
        <dbReference type="ChEBI" id="CHEBI:15378"/>
        <dbReference type="ChEBI" id="CHEBI:57540"/>
        <dbReference type="ChEBI" id="CHEBI:57945"/>
        <dbReference type="ChEBI" id="CHEBI:65315"/>
        <dbReference type="ChEBI" id="CHEBI:74443"/>
    </reaction>
    <physiologicalReaction direction="right-to-left" evidence="15">
        <dbReference type="Rhea" id="RHEA:69853"/>
    </physiologicalReaction>
</comment>
<feature type="compositionally biased region" description="Acidic residues" evidence="20">
    <location>
        <begin position="21"/>
        <end position="34"/>
    </location>
</feature>
<dbReference type="InterPro" id="IPR035587">
    <property type="entry name" value="DUS-like_FMN-bd"/>
</dbReference>
<dbReference type="GO" id="GO:0050660">
    <property type="term" value="F:flavin adenine dinucleotide binding"/>
    <property type="evidence" value="ECO:0007669"/>
    <property type="project" value="UniProtKB-UniRule"/>
</dbReference>
<dbReference type="PANTHER" id="PTHR45846:SF1">
    <property type="entry name" value="TRNA-DIHYDROURIDINE(47) SYNTHASE [NAD(P)(+)]-LIKE"/>
    <property type="match status" value="1"/>
</dbReference>
<dbReference type="EC" id="1.3.1.-" evidence="19"/>
<keyword evidence="6 18" id="KW-0479">Metal-binding</keyword>
<proteinExistence type="inferred from homology"/>
<evidence type="ECO:0000313" key="23">
    <source>
        <dbReference type="Proteomes" id="UP000270296"/>
    </source>
</evidence>
<keyword evidence="9 18" id="KW-0862">Zinc</keyword>
<keyword evidence="4" id="KW-0507">mRNA processing</keyword>
<evidence type="ECO:0000256" key="1">
    <source>
        <dbReference type="ARBA" id="ARBA00001917"/>
    </source>
</evidence>
<protein>
    <recommendedName>
        <fullName evidence="19">tRNA-dihydrouridine(47) synthase [NAD(P)(+)]</fullName>
        <ecNumber evidence="19">1.3.1.-</ecNumber>
    </recommendedName>
    <alternativeName>
        <fullName evidence="19">tRNA-dihydrouridine synthase 3</fullName>
    </alternativeName>
</protein>
<feature type="compositionally biased region" description="Basic residues" evidence="20">
    <location>
        <begin position="39"/>
        <end position="54"/>
    </location>
</feature>
<reference evidence="22 23" key="2">
    <citation type="submission" date="2018-11" db="EMBL/GenBank/DDBJ databases">
        <authorList>
            <consortium name="Pathogen Informatics"/>
        </authorList>
    </citation>
    <scope>NUCLEOTIDE SEQUENCE [LARGE SCALE GENOMIC DNA]</scope>
</reference>
<dbReference type="GO" id="GO:0102265">
    <property type="term" value="F:tRNA-dihydrouridine47 synthase activity"/>
    <property type="evidence" value="ECO:0007669"/>
    <property type="project" value="UniProtKB-EC"/>
</dbReference>
<sequence>MASFGVCEIKKEFVVRRVVEENEANNEETADDEGGANGAHKKRAGGQNKKRPRVSRVPYGEKLCPSLLHSVKCPLKTCKYLHDVKHKPADLDGRCPSFEAFGRCRFGLACRFATQHTDDLLHNVVASLPSTNHLSKSVQQQLRKRTYRFGGAGEHGDSNGLGSDYSGTVCLCAQQRTFDKHSLYDNWDHKLLLAPLTTLGNLPFRRLCVDYGAEITCSEMVLAEELLKGHQSEWALIRRHESEKYFGVQLCGANADVMAKTAQLLMDQAQVDFVDLNIGCPIDLVCQRGMGCALMGRTSRLRQIVERVATVLNKDDHYVPLTAKLRTGTHCGIQKSVNTAHLLIPQLRDWGVNVISVHGRSRDQRFTKLADWQYIGQCARIAEPCPFYGFGDTLSFSDYLEKMEYIGVGGVGIARGALIKPWIFTEIQEKRHWDISASERLDMLKKYVWYGLQHWGSDQQGVDLTRRFLLEMLSFMYRYVPVGLLQHVPQRINERPPLYFGRNDLETLMASSRSSDWVKITEMLLGPVADDFLFLPKHKANSY</sequence>
<keyword evidence="7" id="KW-0677">Repeat</keyword>
<comment type="function">
    <text evidence="13">Catalyzes the synthesis of dihydrouridine, a modified base, in various RNAs, such as tRNAs, mRNAs and some long non-coding RNAs (lncRNAs). Mainly modifies the uridine in position 47 (U47) in the D-loop of most cytoplasmic tRNAs. Also able to mediate the formation of dihydrouridine in some mRNAs, thereby regulating their translation.</text>
</comment>
<evidence type="ECO:0000256" key="10">
    <source>
        <dbReference type="ARBA" id="ARBA00022857"/>
    </source>
</evidence>
<evidence type="ECO:0000256" key="3">
    <source>
        <dbReference type="ARBA" id="ARBA00022643"/>
    </source>
</evidence>
<feature type="zinc finger region" description="C3H1-type" evidence="18">
    <location>
        <begin position="94"/>
        <end position="119"/>
    </location>
</feature>
<evidence type="ECO:0000256" key="5">
    <source>
        <dbReference type="ARBA" id="ARBA00022694"/>
    </source>
</evidence>
<dbReference type="InterPro" id="IPR000571">
    <property type="entry name" value="Znf_CCCH"/>
</dbReference>
<dbReference type="PROSITE" id="PS50103">
    <property type="entry name" value="ZF_C3H1"/>
    <property type="match status" value="1"/>
</dbReference>
<dbReference type="InterPro" id="IPR018517">
    <property type="entry name" value="tRNA_hU_synthase_CS"/>
</dbReference>
<dbReference type="AlphaFoldDB" id="A0A183IML6"/>
<feature type="region of interest" description="Disordered" evidence="20">
    <location>
        <begin position="21"/>
        <end position="54"/>
    </location>
</feature>
<dbReference type="CDD" id="cd02801">
    <property type="entry name" value="DUS_like_FMN"/>
    <property type="match status" value="1"/>
</dbReference>
<evidence type="ECO:0000256" key="14">
    <source>
        <dbReference type="ARBA" id="ARBA00048266"/>
    </source>
</evidence>
<dbReference type="Proteomes" id="UP000270296">
    <property type="component" value="Unassembled WGS sequence"/>
</dbReference>
<dbReference type="InterPro" id="IPR013785">
    <property type="entry name" value="Aldolase_TIM"/>
</dbReference>
<name>A0A183IML6_9BILA</name>
<evidence type="ECO:0000313" key="24">
    <source>
        <dbReference type="WBParaSite" id="SBAD_0000506101-mRNA-1"/>
    </source>
</evidence>
<dbReference type="GO" id="GO:0003723">
    <property type="term" value="F:RNA binding"/>
    <property type="evidence" value="ECO:0007669"/>
    <property type="project" value="TreeGrafter"/>
</dbReference>
<keyword evidence="5 19" id="KW-0819">tRNA processing</keyword>
<evidence type="ECO:0000256" key="17">
    <source>
        <dbReference type="ARBA" id="ARBA00049513"/>
    </source>
</evidence>
<evidence type="ECO:0000259" key="21">
    <source>
        <dbReference type="PROSITE" id="PS50103"/>
    </source>
</evidence>
<dbReference type="GO" id="GO:0008270">
    <property type="term" value="F:zinc ion binding"/>
    <property type="evidence" value="ECO:0007669"/>
    <property type="project" value="UniProtKB-KW"/>
</dbReference>
<gene>
    <name evidence="22" type="ORF">SBAD_LOCUS4862</name>
</gene>
<evidence type="ECO:0000256" key="19">
    <source>
        <dbReference type="RuleBase" id="RU291113"/>
    </source>
</evidence>
<dbReference type="GO" id="GO:0006397">
    <property type="term" value="P:mRNA processing"/>
    <property type="evidence" value="ECO:0007669"/>
    <property type="project" value="UniProtKB-KW"/>
</dbReference>
<evidence type="ECO:0000256" key="20">
    <source>
        <dbReference type="SAM" id="MobiDB-lite"/>
    </source>
</evidence>
<keyword evidence="10" id="KW-0521">NADP</keyword>
<dbReference type="Gene3D" id="3.20.20.70">
    <property type="entry name" value="Aldolase class I"/>
    <property type="match status" value="1"/>
</dbReference>
<keyword evidence="11 19" id="KW-0560">Oxidoreductase</keyword>
<dbReference type="FunFam" id="3.20.20.70:FF:000067">
    <property type="entry name" value="tRNA-dihydrouridine(47) synthase [NAD(P)(+)]"/>
    <property type="match status" value="1"/>
</dbReference>
<evidence type="ECO:0000256" key="7">
    <source>
        <dbReference type="ARBA" id="ARBA00022737"/>
    </source>
</evidence>
<reference evidence="24" key="1">
    <citation type="submission" date="2016-06" db="UniProtKB">
        <authorList>
            <consortium name="WormBaseParasite"/>
        </authorList>
    </citation>
    <scope>IDENTIFICATION</scope>
</reference>
<evidence type="ECO:0000256" key="6">
    <source>
        <dbReference type="ARBA" id="ARBA00022723"/>
    </source>
</evidence>